<dbReference type="InterPro" id="IPR010288">
    <property type="entry name" value="EcsB_ABC"/>
</dbReference>
<feature type="transmembrane region" description="Helical" evidence="1">
    <location>
        <begin position="103"/>
        <end position="127"/>
    </location>
</feature>
<proteinExistence type="predicted"/>
<dbReference type="EMBL" id="QCZG01000016">
    <property type="protein sequence ID" value="PWA11799.1"/>
    <property type="molecule type" value="Genomic_DNA"/>
</dbReference>
<dbReference type="GO" id="GO:0016020">
    <property type="term" value="C:membrane"/>
    <property type="evidence" value="ECO:0007669"/>
    <property type="project" value="InterPro"/>
</dbReference>
<keyword evidence="1" id="KW-0812">Transmembrane</keyword>
<reference evidence="2 3" key="1">
    <citation type="submission" date="2018-04" db="EMBL/GenBank/DDBJ databases">
        <title>Camelliibacillus theae gen. nov., sp. nov., isolated from Pu'er tea.</title>
        <authorList>
            <person name="Niu L."/>
        </authorList>
    </citation>
    <scope>NUCLEOTIDE SEQUENCE [LARGE SCALE GENOMIC DNA]</scope>
    <source>
        <strain evidence="2 3">T8</strain>
    </source>
</reference>
<gene>
    <name evidence="2" type="ORF">DCC39_09165</name>
</gene>
<feature type="transmembrane region" description="Helical" evidence="1">
    <location>
        <begin position="166"/>
        <end position="185"/>
    </location>
</feature>
<feature type="transmembrane region" description="Helical" evidence="1">
    <location>
        <begin position="311"/>
        <end position="332"/>
    </location>
</feature>
<accession>A0A2U1K3S9</accession>
<dbReference type="AlphaFoldDB" id="A0A2U1K3S9"/>
<feature type="transmembrane region" description="Helical" evidence="1">
    <location>
        <begin position="288"/>
        <end position="305"/>
    </location>
</feature>
<feature type="transmembrane region" description="Helical" evidence="1">
    <location>
        <begin position="133"/>
        <end position="157"/>
    </location>
</feature>
<evidence type="ECO:0008006" key="4">
    <source>
        <dbReference type="Google" id="ProtNLM"/>
    </source>
</evidence>
<comment type="caution">
    <text evidence="2">The sequence shown here is derived from an EMBL/GenBank/DDBJ whole genome shotgun (WGS) entry which is preliminary data.</text>
</comment>
<keyword evidence="3" id="KW-1185">Reference proteome</keyword>
<feature type="transmembrane region" description="Helical" evidence="1">
    <location>
        <begin position="53"/>
        <end position="72"/>
    </location>
</feature>
<dbReference type="Proteomes" id="UP000245998">
    <property type="component" value="Unassembled WGS sequence"/>
</dbReference>
<dbReference type="PIRSF" id="PIRSF037259">
    <property type="entry name" value="EcsB_ABC"/>
    <property type="match status" value="1"/>
</dbReference>
<organism evidence="2 3">
    <name type="scientific">Pueribacillus theae</name>
    <dbReference type="NCBI Taxonomy" id="2171751"/>
    <lineage>
        <taxon>Bacteria</taxon>
        <taxon>Bacillati</taxon>
        <taxon>Bacillota</taxon>
        <taxon>Bacilli</taxon>
        <taxon>Bacillales</taxon>
        <taxon>Bacillaceae</taxon>
        <taxon>Pueribacillus</taxon>
    </lineage>
</organism>
<evidence type="ECO:0000256" key="1">
    <source>
        <dbReference type="SAM" id="Phobius"/>
    </source>
</evidence>
<feature type="transmembrane region" description="Helical" evidence="1">
    <location>
        <begin position="353"/>
        <end position="372"/>
    </location>
</feature>
<keyword evidence="1" id="KW-1133">Transmembrane helix</keyword>
<feature type="transmembrane region" description="Helical" evidence="1">
    <location>
        <begin position="378"/>
        <end position="395"/>
    </location>
</feature>
<feature type="transmembrane region" description="Helical" evidence="1">
    <location>
        <begin position="25"/>
        <end position="47"/>
    </location>
</feature>
<dbReference type="RefSeq" id="WP_116554592.1">
    <property type="nucleotide sequence ID" value="NZ_QCZG01000016.1"/>
</dbReference>
<evidence type="ECO:0000313" key="3">
    <source>
        <dbReference type="Proteomes" id="UP000245998"/>
    </source>
</evidence>
<feature type="transmembrane region" description="Helical" evidence="1">
    <location>
        <begin position="191"/>
        <end position="211"/>
    </location>
</feature>
<keyword evidence="1" id="KW-0472">Membrane</keyword>
<dbReference type="Pfam" id="PF05975">
    <property type="entry name" value="EcsB"/>
    <property type="match status" value="1"/>
</dbReference>
<name>A0A2U1K3S9_9BACI</name>
<sequence>MMDAGKLWYERFQAFLNLFLRYMRLIGNSGLLFSVLFLIIFGSYYYSLLIKQIPNSFPVMLFISMVMAFLLVRGKIRTFLKRADLVFLISAEERMKAYFTPAIIYNIVMQMFIILIGAIVLAPLYAVRANDLTYPYLLLIILFLLIKIWNVIVYWFALKLPSERTVFSYSFLRTVATFVLVYLSMTGASPVILLLVIVIMVAYLWHLSLAIPKEHGLKWERLIEMEEGLTLRFYRFVNAFTDVPVLKERTKPRRWVNVFSRMIRHRQSSAPLYLYTHAFIRSGNYFGIYMRLLVIGALIIIFLPYEYGKVIGYALFLYLSAVQLVALVQHFSGHDIVNLYPISTARFSYASKTLLSLLLVIKCFVFSIALLIGGASVVVAFMMLVAGALCSYLYIHLSVKKQMQS</sequence>
<protein>
    <recommendedName>
        <fullName evidence="4">ABC transporter permease</fullName>
    </recommendedName>
</protein>
<dbReference type="OrthoDB" id="2447941at2"/>
<evidence type="ECO:0000313" key="2">
    <source>
        <dbReference type="EMBL" id="PWA11799.1"/>
    </source>
</evidence>